<dbReference type="Proteomes" id="UP001634394">
    <property type="component" value="Unassembled WGS sequence"/>
</dbReference>
<evidence type="ECO:0000313" key="1">
    <source>
        <dbReference type="EMBL" id="KAL3861129.1"/>
    </source>
</evidence>
<dbReference type="PANTHER" id="PTHR47664:SF1">
    <property type="entry name" value="CHROMOSOME UNDETERMINED SCAFFOLD_14, WHOLE GENOME SHOTGUN SEQUENCE"/>
    <property type="match status" value="1"/>
</dbReference>
<gene>
    <name evidence="1" type="ORF">ACJMK2_007198</name>
</gene>
<sequence length="68" mass="7883">DEYNSSLFLDCCGLVRQVVRDLADDFGFQIGSWNQAYMYDTLPITIEREEDMKPGDLVFISATYYNTK</sequence>
<reference evidence="1 2" key="1">
    <citation type="submission" date="2024-11" db="EMBL/GenBank/DDBJ databases">
        <title>Chromosome-level genome assembly of the freshwater bivalve Anodonta woodiana.</title>
        <authorList>
            <person name="Chen X."/>
        </authorList>
    </citation>
    <scope>NUCLEOTIDE SEQUENCE [LARGE SCALE GENOMIC DNA]</scope>
    <source>
        <strain evidence="1">MN2024</strain>
        <tissue evidence="1">Gills</tissue>
    </source>
</reference>
<keyword evidence="2" id="KW-1185">Reference proteome</keyword>
<organism evidence="1 2">
    <name type="scientific">Sinanodonta woodiana</name>
    <name type="common">Chinese pond mussel</name>
    <name type="synonym">Anodonta woodiana</name>
    <dbReference type="NCBI Taxonomy" id="1069815"/>
    <lineage>
        <taxon>Eukaryota</taxon>
        <taxon>Metazoa</taxon>
        <taxon>Spiralia</taxon>
        <taxon>Lophotrochozoa</taxon>
        <taxon>Mollusca</taxon>
        <taxon>Bivalvia</taxon>
        <taxon>Autobranchia</taxon>
        <taxon>Heteroconchia</taxon>
        <taxon>Palaeoheterodonta</taxon>
        <taxon>Unionida</taxon>
        <taxon>Unionoidea</taxon>
        <taxon>Unionidae</taxon>
        <taxon>Unioninae</taxon>
        <taxon>Sinanodonta</taxon>
    </lineage>
</organism>
<evidence type="ECO:0000313" key="2">
    <source>
        <dbReference type="Proteomes" id="UP001634394"/>
    </source>
</evidence>
<feature type="non-terminal residue" evidence="1">
    <location>
        <position position="68"/>
    </location>
</feature>
<dbReference type="Gene3D" id="3.90.1720.10">
    <property type="entry name" value="endopeptidase domain like (from Nostoc punctiforme)"/>
    <property type="match status" value="1"/>
</dbReference>
<accession>A0ABD3VHR7</accession>
<dbReference type="AlphaFoldDB" id="A0ABD3VHR7"/>
<proteinExistence type="predicted"/>
<dbReference type="PANTHER" id="PTHR47664">
    <property type="entry name" value="NLPC_P60 DOMAIN-CONTAINING PROTEIN"/>
    <property type="match status" value="1"/>
</dbReference>
<dbReference type="InterPro" id="IPR038765">
    <property type="entry name" value="Papain-like_cys_pep_sf"/>
</dbReference>
<dbReference type="SUPFAM" id="SSF54001">
    <property type="entry name" value="Cysteine proteinases"/>
    <property type="match status" value="1"/>
</dbReference>
<feature type="non-terminal residue" evidence="1">
    <location>
        <position position="1"/>
    </location>
</feature>
<dbReference type="EMBL" id="JBJQND010000011">
    <property type="protein sequence ID" value="KAL3861129.1"/>
    <property type="molecule type" value="Genomic_DNA"/>
</dbReference>
<comment type="caution">
    <text evidence="1">The sequence shown here is derived from an EMBL/GenBank/DDBJ whole genome shotgun (WGS) entry which is preliminary data.</text>
</comment>
<name>A0ABD3VHR7_SINWO</name>
<protein>
    <submittedName>
        <fullName evidence="1">Uncharacterized protein</fullName>
    </submittedName>
</protein>